<evidence type="ECO:0000313" key="4">
    <source>
        <dbReference type="Proteomes" id="UP001150062"/>
    </source>
</evidence>
<sequence length="700" mass="82232">MITEKQTLQTCSLKSNYHTSNVQQKYPIILESVEVKDTPNSFFPSKLDQLAQKKLDFLSVLDPKPNLSSTFSNRNTSINPNIGTNKNTNTDTNTNITTYPDIEKITNTNLLVGSKINPKSNKTQTPNRYSLRSRKPATNPNYPLYSVFGFSTPMLKTQTRSDGKARQVQKKVFNENSMIKRAKQKSLKNFITKGLEESKQGNINRDNQGGEKPKGYNTWYREKKLAWDSYKTNPNRYYYRFNERGEPNKSGRWTSKENLVFIKRCEEYGVNREWGLFSRSIPGRVGYVCANHFRSLLRNDPQFREKFGKDYRYENGKLIYKLRTIKNPSNEISQEKEKEKEKEKVKEKGELSVKEIEKLKELKRKMQRKRKKKNKKTRKRDQKISEEKYSFRTRHRFKEREKEKVELETDPIPMTKRAAKGINSKNAIQVRENKNTKIEETAGKQLEISKRTQQEITENSNIFSKNGRIYLHKKKKKKYNKKKPNKNRKSSRKKKNNQNKKKNKKKKKKNKKNNRIKPRTIKRRRVNNKRKKHTFIVSDEDDFLLESTTNSQEMDLSLLMGTPLKNPFENPKYNHNSRYLSSTTSSETEDESDAYESDGDDDKWDERIYLSSSSTEEDDKIQKITHDDQSENSEFEGFMPNKKVILEIEETDDEGNSFSDEDTDDPDQELINEIMKINGLDFSLNKSLKIPQQNRTPGND</sequence>
<protein>
    <submittedName>
        <fullName evidence="3">Dlec1 deleted in lung and esophageal cancer 1</fullName>
    </submittedName>
</protein>
<reference evidence="3" key="1">
    <citation type="submission" date="2022-08" db="EMBL/GenBank/DDBJ databases">
        <title>Novel sulfate-reducing endosymbionts in the free-living metamonad Anaeramoeba.</title>
        <authorList>
            <person name="Jerlstrom-Hultqvist J."/>
            <person name="Cepicka I."/>
            <person name="Gallot-Lavallee L."/>
            <person name="Salas-Leiva D."/>
            <person name="Curtis B.A."/>
            <person name="Zahonova K."/>
            <person name="Pipaliya S."/>
            <person name="Dacks J."/>
            <person name="Roger A.J."/>
        </authorList>
    </citation>
    <scope>NUCLEOTIDE SEQUENCE</scope>
    <source>
        <strain evidence="3">Schooner1</strain>
    </source>
</reference>
<feature type="region of interest" description="Disordered" evidence="1">
    <location>
        <begin position="71"/>
        <end position="93"/>
    </location>
</feature>
<proteinExistence type="predicted"/>
<feature type="compositionally biased region" description="Low complexity" evidence="1">
    <location>
        <begin position="81"/>
        <end position="93"/>
    </location>
</feature>
<feature type="compositionally biased region" description="Basic and acidic residues" evidence="1">
    <location>
        <begin position="620"/>
        <end position="629"/>
    </location>
</feature>
<feature type="compositionally biased region" description="Basic and acidic residues" evidence="1">
    <location>
        <begin position="398"/>
        <end position="407"/>
    </location>
</feature>
<dbReference type="SUPFAM" id="SSF46689">
    <property type="entry name" value="Homeodomain-like"/>
    <property type="match status" value="1"/>
</dbReference>
<dbReference type="InterPro" id="IPR001005">
    <property type="entry name" value="SANT/Myb"/>
</dbReference>
<feature type="region of interest" description="Disordered" evidence="1">
    <location>
        <begin position="561"/>
        <end position="641"/>
    </location>
</feature>
<dbReference type="Proteomes" id="UP001150062">
    <property type="component" value="Unassembled WGS sequence"/>
</dbReference>
<dbReference type="CDD" id="cd00167">
    <property type="entry name" value="SANT"/>
    <property type="match status" value="1"/>
</dbReference>
<feature type="compositionally biased region" description="Basic residues" evidence="1">
    <location>
        <begin position="362"/>
        <end position="381"/>
    </location>
</feature>
<accession>A0ABQ8ZAF6</accession>
<feature type="compositionally biased region" description="Polar residues" evidence="1">
    <location>
        <begin position="454"/>
        <end position="464"/>
    </location>
</feature>
<dbReference type="InterPro" id="IPR009057">
    <property type="entry name" value="Homeodomain-like_sf"/>
</dbReference>
<evidence type="ECO:0000256" key="1">
    <source>
        <dbReference type="SAM" id="MobiDB-lite"/>
    </source>
</evidence>
<feature type="region of interest" description="Disordered" evidence="1">
    <location>
        <begin position="113"/>
        <end position="137"/>
    </location>
</feature>
<evidence type="ECO:0000313" key="3">
    <source>
        <dbReference type="EMBL" id="KAJ6253864.1"/>
    </source>
</evidence>
<organism evidence="3 4">
    <name type="scientific">Anaeramoeba flamelloides</name>
    <dbReference type="NCBI Taxonomy" id="1746091"/>
    <lineage>
        <taxon>Eukaryota</taxon>
        <taxon>Metamonada</taxon>
        <taxon>Anaeramoebidae</taxon>
        <taxon>Anaeramoeba</taxon>
    </lineage>
</organism>
<feature type="compositionally biased region" description="Basic residues" evidence="1">
    <location>
        <begin position="470"/>
        <end position="534"/>
    </location>
</feature>
<feature type="compositionally biased region" description="Acidic residues" evidence="1">
    <location>
        <begin position="587"/>
        <end position="603"/>
    </location>
</feature>
<keyword evidence="4" id="KW-1185">Reference proteome</keyword>
<feature type="compositionally biased region" description="Polar residues" evidence="1">
    <location>
        <begin position="71"/>
        <end position="80"/>
    </location>
</feature>
<feature type="domain" description="Myb-like" evidence="2">
    <location>
        <begin position="245"/>
        <end position="297"/>
    </location>
</feature>
<feature type="compositionally biased region" description="Basic and acidic residues" evidence="1">
    <location>
        <begin position="431"/>
        <end position="453"/>
    </location>
</feature>
<dbReference type="EMBL" id="JAOAOG010000028">
    <property type="protein sequence ID" value="KAJ6253864.1"/>
    <property type="molecule type" value="Genomic_DNA"/>
</dbReference>
<evidence type="ECO:0000259" key="2">
    <source>
        <dbReference type="PROSITE" id="PS50090"/>
    </source>
</evidence>
<gene>
    <name evidence="3" type="ORF">M0813_13282</name>
</gene>
<name>A0ABQ8ZAF6_9EUKA</name>
<comment type="caution">
    <text evidence="3">The sequence shown here is derived from an EMBL/GenBank/DDBJ whole genome shotgun (WGS) entry which is preliminary data.</text>
</comment>
<dbReference type="PROSITE" id="PS50090">
    <property type="entry name" value="MYB_LIKE"/>
    <property type="match status" value="1"/>
</dbReference>
<feature type="region of interest" description="Disordered" evidence="1">
    <location>
        <begin position="362"/>
        <end position="543"/>
    </location>
</feature>